<keyword evidence="7" id="KW-1133">Transmembrane helix</keyword>
<proteinExistence type="predicted"/>
<protein>
    <submittedName>
        <fullName evidence="9">ATPase/histidine kinase/DNA gyrase B/HSP90 domain protein</fullName>
    </submittedName>
</protein>
<dbReference type="PANTHER" id="PTHR34220:SF7">
    <property type="entry name" value="SENSOR HISTIDINE KINASE YPDA"/>
    <property type="match status" value="1"/>
</dbReference>
<sequence>MILFFICVPFLILGKLWYDQSMRLMEQNAVNTGMQAVRQISGGLDSYMEGLENLTLPFLTHHLTQKFIKLTPLDEYYRFSVTRQIQEDLFPALNAGRKDIHNTIMTNTHQISASNLGAAYSLERSQAYLQLSPAHGRFGIEGISRVHGVPVISVYRLIASTLNFQPAGVLMLDLNLSEITRIVSNFKYEEDDASAPVSIVDTSHRYVYHPDQQQWGEPIPATLSQRLDGSYEGYFFEEIRGVQTLTVYYRSTATGWTTLSYYPIREMTALLIQQRNISVIVGLSLIGLALLLVGGYSMTLTRALLRLKNHMNRAENGDLTSRADDRRNDELGSLNRSFNKMLTRIQQQNEVIYMKQLQEKELQIQQKDSRLLAMQSQINPHFLYNSLEIINSYAILEGNTSISKMTASLARLFRYNSQDGTAVVSLEEELQHITTYLSIQKERYSELKTVLEAEPNDLMQVKVPRFTLQPLVENAFKHGYDKPMLPPSYLAITGRVVENHYCVHITDHGHGMSPEKMDSLNQQFEKASSSDSSRLAHASIGLWNVHSRIVLHFGSPYGLRFIQSSKEGTTVELRLPMNKQLYYVPEGC</sequence>
<dbReference type="GO" id="GO:0005886">
    <property type="term" value="C:plasma membrane"/>
    <property type="evidence" value="ECO:0007669"/>
    <property type="project" value="UniProtKB-SubCell"/>
</dbReference>
<evidence type="ECO:0000256" key="6">
    <source>
        <dbReference type="ARBA" id="ARBA00023136"/>
    </source>
</evidence>
<keyword evidence="3" id="KW-0597">Phosphoprotein</keyword>
<feature type="transmembrane region" description="Helical" evidence="7">
    <location>
        <begin position="277"/>
        <end position="305"/>
    </location>
</feature>
<dbReference type="PROSITE" id="PS50885">
    <property type="entry name" value="HAMP"/>
    <property type="match status" value="1"/>
</dbReference>
<dbReference type="Pfam" id="PF00672">
    <property type="entry name" value="HAMP"/>
    <property type="match status" value="1"/>
</dbReference>
<dbReference type="EMBL" id="CP040396">
    <property type="protein sequence ID" value="QCT01922.1"/>
    <property type="molecule type" value="Genomic_DNA"/>
</dbReference>
<reference evidence="9 10" key="1">
    <citation type="submission" date="2019-05" db="EMBL/GenBank/DDBJ databases">
        <authorList>
            <person name="Chen C."/>
        </authorList>
    </citation>
    <scope>NUCLEOTIDE SEQUENCE [LARGE SCALE GENOMIC DNA]</scope>
    <source>
        <strain evidence="9 10">HB172198</strain>
    </source>
</reference>
<evidence type="ECO:0000256" key="4">
    <source>
        <dbReference type="ARBA" id="ARBA00022679"/>
    </source>
</evidence>
<keyword evidence="7" id="KW-0812">Transmembrane</keyword>
<keyword evidence="2" id="KW-1003">Cell membrane</keyword>
<keyword evidence="4" id="KW-0808">Transferase</keyword>
<organism evidence="9 10">
    <name type="scientific">Paenibacillus algicola</name>
    <dbReference type="NCBI Taxonomy" id="2565926"/>
    <lineage>
        <taxon>Bacteria</taxon>
        <taxon>Bacillati</taxon>
        <taxon>Bacillota</taxon>
        <taxon>Bacilli</taxon>
        <taxon>Bacillales</taxon>
        <taxon>Paenibacillaceae</taxon>
        <taxon>Paenibacillus</taxon>
    </lineage>
</organism>
<evidence type="ECO:0000313" key="10">
    <source>
        <dbReference type="Proteomes" id="UP000300879"/>
    </source>
</evidence>
<dbReference type="SUPFAM" id="SSF158472">
    <property type="entry name" value="HAMP domain-like"/>
    <property type="match status" value="1"/>
</dbReference>
<name>A0A4P8XHC4_9BACL</name>
<dbReference type="CDD" id="cd06225">
    <property type="entry name" value="HAMP"/>
    <property type="match status" value="1"/>
</dbReference>
<evidence type="ECO:0000313" key="9">
    <source>
        <dbReference type="EMBL" id="QCT01922.1"/>
    </source>
</evidence>
<dbReference type="SUPFAM" id="SSF55874">
    <property type="entry name" value="ATPase domain of HSP90 chaperone/DNA topoisomerase II/histidine kinase"/>
    <property type="match status" value="1"/>
</dbReference>
<dbReference type="InterPro" id="IPR010559">
    <property type="entry name" value="Sig_transdc_His_kin_internal"/>
</dbReference>
<dbReference type="KEGG" id="palo:E6C60_1204"/>
<gene>
    <name evidence="9" type="ORF">E6C60_1204</name>
</gene>
<accession>A0A4P8XHC4</accession>
<dbReference type="Gene3D" id="3.30.565.10">
    <property type="entry name" value="Histidine kinase-like ATPase, C-terminal domain"/>
    <property type="match status" value="1"/>
</dbReference>
<dbReference type="PANTHER" id="PTHR34220">
    <property type="entry name" value="SENSOR HISTIDINE KINASE YPDA"/>
    <property type="match status" value="1"/>
</dbReference>
<dbReference type="SMART" id="SM00304">
    <property type="entry name" value="HAMP"/>
    <property type="match status" value="1"/>
</dbReference>
<dbReference type="InterPro" id="IPR050640">
    <property type="entry name" value="Bact_2-comp_sensor_kinase"/>
</dbReference>
<dbReference type="Pfam" id="PF06580">
    <property type="entry name" value="His_kinase"/>
    <property type="match status" value="1"/>
</dbReference>
<evidence type="ECO:0000256" key="7">
    <source>
        <dbReference type="SAM" id="Phobius"/>
    </source>
</evidence>
<evidence type="ECO:0000256" key="2">
    <source>
        <dbReference type="ARBA" id="ARBA00022475"/>
    </source>
</evidence>
<dbReference type="SMART" id="SM00387">
    <property type="entry name" value="HATPase_c"/>
    <property type="match status" value="1"/>
</dbReference>
<evidence type="ECO:0000256" key="1">
    <source>
        <dbReference type="ARBA" id="ARBA00004651"/>
    </source>
</evidence>
<comment type="subcellular location">
    <subcellularLocation>
        <location evidence="1">Cell membrane</location>
        <topology evidence="1">Multi-pass membrane protein</topology>
    </subcellularLocation>
</comment>
<keyword evidence="5 9" id="KW-0418">Kinase</keyword>
<dbReference type="AlphaFoldDB" id="A0A4P8XHC4"/>
<feature type="domain" description="HAMP" evidence="8">
    <location>
        <begin position="298"/>
        <end position="350"/>
    </location>
</feature>
<dbReference type="Gene3D" id="6.10.340.10">
    <property type="match status" value="1"/>
</dbReference>
<dbReference type="InterPro" id="IPR036890">
    <property type="entry name" value="HATPase_C_sf"/>
</dbReference>
<dbReference type="Proteomes" id="UP000300879">
    <property type="component" value="Chromosome"/>
</dbReference>
<evidence type="ECO:0000259" key="8">
    <source>
        <dbReference type="PROSITE" id="PS50885"/>
    </source>
</evidence>
<keyword evidence="6 7" id="KW-0472">Membrane</keyword>
<dbReference type="GO" id="GO:0000155">
    <property type="term" value="F:phosphorelay sensor kinase activity"/>
    <property type="evidence" value="ECO:0007669"/>
    <property type="project" value="InterPro"/>
</dbReference>
<dbReference type="InterPro" id="IPR003594">
    <property type="entry name" value="HATPase_dom"/>
</dbReference>
<keyword evidence="10" id="KW-1185">Reference proteome</keyword>
<dbReference type="Gene3D" id="3.30.450.20">
    <property type="entry name" value="PAS domain"/>
    <property type="match status" value="2"/>
</dbReference>
<dbReference type="Pfam" id="PF02518">
    <property type="entry name" value="HATPase_c"/>
    <property type="match status" value="1"/>
</dbReference>
<dbReference type="InterPro" id="IPR003660">
    <property type="entry name" value="HAMP_dom"/>
</dbReference>
<evidence type="ECO:0000256" key="3">
    <source>
        <dbReference type="ARBA" id="ARBA00022553"/>
    </source>
</evidence>
<evidence type="ECO:0000256" key="5">
    <source>
        <dbReference type="ARBA" id="ARBA00022777"/>
    </source>
</evidence>